<organism evidence="2 4">
    <name type="scientific">Didymodactylos carnosus</name>
    <dbReference type="NCBI Taxonomy" id="1234261"/>
    <lineage>
        <taxon>Eukaryota</taxon>
        <taxon>Metazoa</taxon>
        <taxon>Spiralia</taxon>
        <taxon>Gnathifera</taxon>
        <taxon>Rotifera</taxon>
        <taxon>Eurotatoria</taxon>
        <taxon>Bdelloidea</taxon>
        <taxon>Philodinida</taxon>
        <taxon>Philodinidae</taxon>
        <taxon>Didymodactylos</taxon>
    </lineage>
</organism>
<feature type="transmembrane region" description="Helical" evidence="1">
    <location>
        <begin position="59"/>
        <end position="81"/>
    </location>
</feature>
<feature type="non-terminal residue" evidence="2">
    <location>
        <position position="1"/>
    </location>
</feature>
<dbReference type="AlphaFoldDB" id="A0A816C5P3"/>
<accession>A0A816C5P3</accession>
<gene>
    <name evidence="2" type="ORF">GPM918_LOCUS43584</name>
    <name evidence="3" type="ORF">SRO942_LOCUS45114</name>
</gene>
<protein>
    <submittedName>
        <fullName evidence="2">Uncharacterized protein</fullName>
    </submittedName>
</protein>
<keyword evidence="1" id="KW-0812">Transmembrane</keyword>
<keyword evidence="1" id="KW-0472">Membrane</keyword>
<evidence type="ECO:0000313" key="2">
    <source>
        <dbReference type="EMBL" id="CAF1618668.1"/>
    </source>
</evidence>
<dbReference type="EMBL" id="CAJNOQ010040048">
    <property type="protein sequence ID" value="CAF1618668.1"/>
    <property type="molecule type" value="Genomic_DNA"/>
</dbReference>
<comment type="caution">
    <text evidence="2">The sequence shown here is derived from an EMBL/GenBank/DDBJ whole genome shotgun (WGS) entry which is preliminary data.</text>
</comment>
<dbReference type="Proteomes" id="UP000681722">
    <property type="component" value="Unassembled WGS sequence"/>
</dbReference>
<dbReference type="Proteomes" id="UP000663829">
    <property type="component" value="Unassembled WGS sequence"/>
</dbReference>
<reference evidence="2" key="1">
    <citation type="submission" date="2021-02" db="EMBL/GenBank/DDBJ databases">
        <authorList>
            <person name="Nowell W R."/>
        </authorList>
    </citation>
    <scope>NUCLEOTIDE SEQUENCE</scope>
</reference>
<evidence type="ECO:0000313" key="4">
    <source>
        <dbReference type="Proteomes" id="UP000663829"/>
    </source>
</evidence>
<name>A0A816C5P3_9BILA</name>
<proteinExistence type="predicted"/>
<dbReference type="EMBL" id="CAJOBC010107102">
    <property type="protein sequence ID" value="CAF4506968.1"/>
    <property type="molecule type" value="Genomic_DNA"/>
</dbReference>
<evidence type="ECO:0000313" key="3">
    <source>
        <dbReference type="EMBL" id="CAF4506968.1"/>
    </source>
</evidence>
<sequence>HTAMTYTVSKTQFNVTTSIQKIVEQLMTEEWNDHAEFGDYYSQCNPDKCVYTYNKQGDIGYMVTTIIGLIGGLTTVLKILIPPGVVFLKRKKRPAADDGEYLFRIQNH</sequence>
<keyword evidence="4" id="KW-1185">Reference proteome</keyword>
<keyword evidence="1" id="KW-1133">Transmembrane helix</keyword>
<evidence type="ECO:0000256" key="1">
    <source>
        <dbReference type="SAM" id="Phobius"/>
    </source>
</evidence>